<dbReference type="NCBIfam" id="TIGR00229">
    <property type="entry name" value="sensory_box"/>
    <property type="match status" value="1"/>
</dbReference>
<dbReference type="Pfam" id="PF14827">
    <property type="entry name" value="dCache_3"/>
    <property type="match status" value="1"/>
</dbReference>
<dbReference type="Pfam" id="PF08447">
    <property type="entry name" value="PAS_3"/>
    <property type="match status" value="1"/>
</dbReference>
<dbReference type="SMART" id="SM00267">
    <property type="entry name" value="GGDEF"/>
    <property type="match status" value="1"/>
</dbReference>
<evidence type="ECO:0000313" key="6">
    <source>
        <dbReference type="Proteomes" id="UP000824988"/>
    </source>
</evidence>
<name>A0A8D5AIK3_9GAMM</name>
<dbReference type="FunFam" id="3.30.70.270:FF:000001">
    <property type="entry name" value="Diguanylate cyclase domain protein"/>
    <property type="match status" value="1"/>
</dbReference>
<dbReference type="PROSITE" id="PS50883">
    <property type="entry name" value="EAL"/>
    <property type="match status" value="1"/>
</dbReference>
<dbReference type="PANTHER" id="PTHR44757:SF2">
    <property type="entry name" value="BIOFILM ARCHITECTURE MAINTENANCE PROTEIN MBAA"/>
    <property type="match status" value="1"/>
</dbReference>
<dbReference type="KEGG" id="moz:MoryE10_20470"/>
<evidence type="ECO:0000313" key="5">
    <source>
        <dbReference type="EMBL" id="BBL71441.1"/>
    </source>
</evidence>
<dbReference type="InterPro" id="IPR052155">
    <property type="entry name" value="Biofilm_reg_signaling"/>
</dbReference>
<evidence type="ECO:0000259" key="3">
    <source>
        <dbReference type="PROSITE" id="PS50883"/>
    </source>
</evidence>
<evidence type="ECO:0000259" key="2">
    <source>
        <dbReference type="PROSITE" id="PS50112"/>
    </source>
</evidence>
<dbReference type="Pfam" id="PF00990">
    <property type="entry name" value="GGDEF"/>
    <property type="match status" value="1"/>
</dbReference>
<feature type="domain" description="EAL" evidence="3">
    <location>
        <begin position="705"/>
        <end position="955"/>
    </location>
</feature>
<evidence type="ECO:0000256" key="1">
    <source>
        <dbReference type="ARBA" id="ARBA00001946"/>
    </source>
</evidence>
<dbReference type="CDD" id="cd01949">
    <property type="entry name" value="GGDEF"/>
    <property type="match status" value="1"/>
</dbReference>
<dbReference type="EMBL" id="AP019782">
    <property type="protein sequence ID" value="BBL71441.1"/>
    <property type="molecule type" value="Genomic_DNA"/>
</dbReference>
<comment type="cofactor">
    <cofactor evidence="1">
        <name>Mg(2+)</name>
        <dbReference type="ChEBI" id="CHEBI:18420"/>
    </cofactor>
</comment>
<evidence type="ECO:0000259" key="4">
    <source>
        <dbReference type="PROSITE" id="PS50887"/>
    </source>
</evidence>
<dbReference type="InterPro" id="IPR000160">
    <property type="entry name" value="GGDEF_dom"/>
</dbReference>
<dbReference type="PROSITE" id="PS50887">
    <property type="entry name" value="GGDEF"/>
    <property type="match status" value="1"/>
</dbReference>
<dbReference type="Pfam" id="PF00563">
    <property type="entry name" value="EAL"/>
    <property type="match status" value="1"/>
</dbReference>
<reference evidence="5" key="1">
    <citation type="submission" date="2019-06" db="EMBL/GenBank/DDBJ databases">
        <title>Complete genome sequence of Methylogaea oryzae strain JCM16910.</title>
        <authorList>
            <person name="Asakawa S."/>
        </authorList>
    </citation>
    <scope>NUCLEOTIDE SEQUENCE</scope>
    <source>
        <strain evidence="5">E10</strain>
    </source>
</reference>
<organism evidence="5 6">
    <name type="scientific">Methylogaea oryzae</name>
    <dbReference type="NCBI Taxonomy" id="1295382"/>
    <lineage>
        <taxon>Bacteria</taxon>
        <taxon>Pseudomonadati</taxon>
        <taxon>Pseudomonadota</taxon>
        <taxon>Gammaproteobacteria</taxon>
        <taxon>Methylococcales</taxon>
        <taxon>Methylococcaceae</taxon>
        <taxon>Methylogaea</taxon>
    </lineage>
</organism>
<dbReference type="AlphaFoldDB" id="A0A8D5AIK3"/>
<dbReference type="CDD" id="cd00130">
    <property type="entry name" value="PAS"/>
    <property type="match status" value="1"/>
</dbReference>
<proteinExistence type="predicted"/>
<dbReference type="Proteomes" id="UP000824988">
    <property type="component" value="Chromosome"/>
</dbReference>
<sequence>MQSARFLSLKWSALLLTSLVLIAVTGAYAFYSSYELHKLFQERREQVKNQNARQVQGLLEQSAKRLQQLGMTVAALPTVQRSLSATPPAQPGEDSRAARDLEGILSILDLDLGIQTAAIFTDSPTPIAANGWRQNARLSSAVELARTQETPISVHQCDQGCTQYAAVPILGHSRNIGVVVLGVSPADLILEFQGVSGSDIGLLVLDNAERSETDPSRWVAPWQAAIVALSNAEANAPLLRQLAASFPTPDSLDRSTIVQRAQRSYEIHLVRLKQFEPGSQAYLVFIADISDELEQIEIATRRTVLLGLAGLVVSESLLLAILWTPMSRLRRAADTLPMLAEAAYDQVRATIAHKRGRRWTRDEVDVLDDTAIALSHQLETLNQQVVDKTQDLSDRMRELAKEKRFVTHILDAAQALVMTHDRQHNVLMANRYCETITGYSAAELQGQPLTGLLAQELLRPAVTRELDRLTAQRIDHLEEEWDIRCKDGSTLNIVWHHSVLTDQDSGEPITLSIGMDITARKNAELRLAWLADHDPLTRLYNRRRFQEELKDALAAGKRYNHGGALLFFDLDQFKYVNDTSGHRAGDQLLERLGEMLPPLLGETDVLGRIGGDEFAVILPHADAEAAVAVARSLLAHIGGTEFLLSGRVYKISASIGIALFPQDGNNVGDLMARADIAMYQVKDTGRGGWHLFSQNDESHRLIQERFLWKERIEKALAEQRFLLYVQPIVKIPEGHASHYEVLLRMKGEDGSVIGPAQFIEVAERSGLIHAIDRMVLSSAIRYLAMLENRGISVTFAINLSAHAFNNPELLNHLSGLLQETKVNPRQVILEMTETAAIGDLNAAKSLLTSIQELGCRFALDDFGAGFSSFYYMRELPMEFVKIDGAFIRKLAENPDDQALVVAMSQIARAFGKTTIAEQVENAETLRLLEQFGIDYSQGYFTGKPAPVENVFGIEA</sequence>
<dbReference type="SMART" id="SM00091">
    <property type="entry name" value="PAS"/>
    <property type="match status" value="1"/>
</dbReference>
<dbReference type="PANTHER" id="PTHR44757">
    <property type="entry name" value="DIGUANYLATE CYCLASE DGCP"/>
    <property type="match status" value="1"/>
</dbReference>
<dbReference type="InterPro" id="IPR001633">
    <property type="entry name" value="EAL_dom"/>
</dbReference>
<dbReference type="SMART" id="SM00052">
    <property type="entry name" value="EAL"/>
    <property type="match status" value="1"/>
</dbReference>
<feature type="domain" description="GGDEF" evidence="4">
    <location>
        <begin position="561"/>
        <end position="694"/>
    </location>
</feature>
<evidence type="ECO:0008006" key="7">
    <source>
        <dbReference type="Google" id="ProtNLM"/>
    </source>
</evidence>
<dbReference type="NCBIfam" id="TIGR00254">
    <property type="entry name" value="GGDEF"/>
    <property type="match status" value="1"/>
</dbReference>
<dbReference type="InterPro" id="IPR000014">
    <property type="entry name" value="PAS"/>
</dbReference>
<gene>
    <name evidence="5" type="ORF">MoryE10_20470</name>
</gene>
<dbReference type="CDD" id="cd01948">
    <property type="entry name" value="EAL"/>
    <property type="match status" value="1"/>
</dbReference>
<dbReference type="InterPro" id="IPR013655">
    <property type="entry name" value="PAS_fold_3"/>
</dbReference>
<protein>
    <recommendedName>
        <fullName evidence="7">EAL domain-containing protein</fullName>
    </recommendedName>
</protein>
<keyword evidence="6" id="KW-1185">Reference proteome</keyword>
<dbReference type="InterPro" id="IPR029150">
    <property type="entry name" value="dCache_3"/>
</dbReference>
<accession>A0A8D5AIK3</accession>
<dbReference type="GO" id="GO:0003824">
    <property type="term" value="F:catalytic activity"/>
    <property type="evidence" value="ECO:0007669"/>
    <property type="project" value="UniProtKB-ARBA"/>
</dbReference>
<feature type="domain" description="PAS" evidence="2">
    <location>
        <begin position="402"/>
        <end position="460"/>
    </location>
</feature>
<dbReference type="PROSITE" id="PS50112">
    <property type="entry name" value="PAS"/>
    <property type="match status" value="1"/>
</dbReference>